<accession>A0A1F5EBR4</accession>
<keyword evidence="1" id="KW-1133">Transmembrane helix</keyword>
<dbReference type="AlphaFoldDB" id="A0A1F5EBR4"/>
<protein>
    <recommendedName>
        <fullName evidence="4">DUF916 domain-containing protein</fullName>
    </recommendedName>
</protein>
<dbReference type="Proteomes" id="UP000177481">
    <property type="component" value="Unassembled WGS sequence"/>
</dbReference>
<gene>
    <name evidence="2" type="ORF">A3A71_01465</name>
</gene>
<keyword evidence="1" id="KW-0472">Membrane</keyword>
<name>A0A1F5EBR4_9BACT</name>
<proteinExistence type="predicted"/>
<sequence length="322" mass="35884">MMVFSRLLLLGVLAAVLILPQSSLRAQDAAGITVTPVTDIFNVIPGKITTRTLRVINPVAKVITLYPRVLDFHTDNDKGQPNFFTPKDKTSRWTMSQWITFSKPFIRVTPGEDEKFDVTITVPENADPGGHYAAVLFSTEAPKLDENVSQVGVVGLVGTLLLAKVPGEILERLTMDEFIAPRILISPPANFSVLFSNTGNIHLRPAGELKIRNWFGDTSAAIKINEGEGNVLPDSKRRFETSWGFDWKAFGKYTATTALYYGTEEKQMIVTRSFIIIPIWFIVAFGLVVLRIAFGIFKKRRKRQAVIPPATPKPMPPKIVMR</sequence>
<dbReference type="EMBL" id="MEZX01000002">
    <property type="protein sequence ID" value="OGD64706.1"/>
    <property type="molecule type" value="Genomic_DNA"/>
</dbReference>
<comment type="caution">
    <text evidence="2">The sequence shown here is derived from an EMBL/GenBank/DDBJ whole genome shotgun (WGS) entry which is preliminary data.</text>
</comment>
<organism evidence="2 3">
    <name type="scientific">Candidatus Berkelbacteria bacterium RIFCSPLOWO2_01_FULL_50_28</name>
    <dbReference type="NCBI Taxonomy" id="1797471"/>
    <lineage>
        <taxon>Bacteria</taxon>
        <taxon>Candidatus Berkelbacteria</taxon>
    </lineage>
</organism>
<evidence type="ECO:0008006" key="4">
    <source>
        <dbReference type="Google" id="ProtNLM"/>
    </source>
</evidence>
<evidence type="ECO:0000313" key="2">
    <source>
        <dbReference type="EMBL" id="OGD64706.1"/>
    </source>
</evidence>
<dbReference type="STRING" id="1797471.A3A71_01465"/>
<keyword evidence="1" id="KW-0812">Transmembrane</keyword>
<evidence type="ECO:0000313" key="3">
    <source>
        <dbReference type="Proteomes" id="UP000177481"/>
    </source>
</evidence>
<evidence type="ECO:0000256" key="1">
    <source>
        <dbReference type="SAM" id="Phobius"/>
    </source>
</evidence>
<feature type="transmembrane region" description="Helical" evidence="1">
    <location>
        <begin position="274"/>
        <end position="294"/>
    </location>
</feature>
<reference evidence="2 3" key="1">
    <citation type="journal article" date="2016" name="Nat. Commun.">
        <title>Thousands of microbial genomes shed light on interconnected biogeochemical processes in an aquifer system.</title>
        <authorList>
            <person name="Anantharaman K."/>
            <person name="Brown C.T."/>
            <person name="Hug L.A."/>
            <person name="Sharon I."/>
            <person name="Castelle C.J."/>
            <person name="Probst A.J."/>
            <person name="Thomas B.C."/>
            <person name="Singh A."/>
            <person name="Wilkins M.J."/>
            <person name="Karaoz U."/>
            <person name="Brodie E.L."/>
            <person name="Williams K.H."/>
            <person name="Hubbard S.S."/>
            <person name="Banfield J.F."/>
        </authorList>
    </citation>
    <scope>NUCLEOTIDE SEQUENCE [LARGE SCALE GENOMIC DNA]</scope>
</reference>